<accession>A0A2S5BDQ0</accession>
<feature type="region of interest" description="Disordered" evidence="5">
    <location>
        <begin position="1"/>
        <end position="47"/>
    </location>
</feature>
<feature type="region of interest" description="Disordered" evidence="5">
    <location>
        <begin position="664"/>
        <end position="793"/>
    </location>
</feature>
<feature type="region of interest" description="Disordered" evidence="5">
    <location>
        <begin position="456"/>
        <end position="476"/>
    </location>
</feature>
<dbReference type="PANTHER" id="PTHR11224:SF10">
    <property type="entry name" value="IP09428P-RELATED"/>
    <property type="match status" value="1"/>
</dbReference>
<feature type="compositionally biased region" description="Low complexity" evidence="5">
    <location>
        <begin position="138"/>
        <end position="150"/>
    </location>
</feature>
<dbReference type="Gene3D" id="4.10.1000.10">
    <property type="entry name" value="Zinc finger, CCCH-type"/>
    <property type="match status" value="1"/>
</dbReference>
<dbReference type="InterPro" id="IPR045072">
    <property type="entry name" value="MKRN-like"/>
</dbReference>
<keyword evidence="1 4" id="KW-0479">Metal-binding</keyword>
<name>A0A2S5BDQ0_9BASI</name>
<feature type="compositionally biased region" description="Acidic residues" evidence="5">
    <location>
        <begin position="773"/>
        <end position="793"/>
    </location>
</feature>
<reference evidence="7 8" key="1">
    <citation type="journal article" date="2018" name="Front. Microbiol.">
        <title>Prospects for Fungal Bioremediation of Acidic Radioactive Waste Sites: Characterization and Genome Sequence of Rhodotorula taiwanensis MD1149.</title>
        <authorList>
            <person name="Tkavc R."/>
            <person name="Matrosova V.Y."/>
            <person name="Grichenko O.E."/>
            <person name="Gostincar C."/>
            <person name="Volpe R.P."/>
            <person name="Klimenkova P."/>
            <person name="Gaidamakova E.K."/>
            <person name="Zhou C.E."/>
            <person name="Stewart B.J."/>
            <person name="Lyman M.G."/>
            <person name="Malfatti S.A."/>
            <person name="Rubinfeld B."/>
            <person name="Courtot M."/>
            <person name="Singh J."/>
            <person name="Dalgard C.L."/>
            <person name="Hamilton T."/>
            <person name="Frey K.G."/>
            <person name="Gunde-Cimerman N."/>
            <person name="Dugan L."/>
            <person name="Daly M.J."/>
        </authorList>
    </citation>
    <scope>NUCLEOTIDE SEQUENCE [LARGE SCALE GENOMIC DNA]</scope>
    <source>
        <strain evidence="7 8">MD1149</strain>
    </source>
</reference>
<feature type="region of interest" description="Disordered" evidence="5">
    <location>
        <begin position="506"/>
        <end position="529"/>
    </location>
</feature>
<evidence type="ECO:0000259" key="6">
    <source>
        <dbReference type="PROSITE" id="PS50103"/>
    </source>
</evidence>
<dbReference type="AlphaFoldDB" id="A0A2S5BDQ0"/>
<evidence type="ECO:0000256" key="4">
    <source>
        <dbReference type="PROSITE-ProRule" id="PRU00723"/>
    </source>
</evidence>
<keyword evidence="8" id="KW-1185">Reference proteome</keyword>
<evidence type="ECO:0000256" key="5">
    <source>
        <dbReference type="SAM" id="MobiDB-lite"/>
    </source>
</evidence>
<feature type="zinc finger region" description="C3H1-type" evidence="4">
    <location>
        <begin position="98"/>
        <end position="125"/>
    </location>
</feature>
<feature type="compositionally biased region" description="Basic and acidic residues" evidence="5">
    <location>
        <begin position="724"/>
        <end position="734"/>
    </location>
</feature>
<organism evidence="7 8">
    <name type="scientific">Rhodotorula taiwanensis</name>
    <dbReference type="NCBI Taxonomy" id="741276"/>
    <lineage>
        <taxon>Eukaryota</taxon>
        <taxon>Fungi</taxon>
        <taxon>Dikarya</taxon>
        <taxon>Basidiomycota</taxon>
        <taxon>Pucciniomycotina</taxon>
        <taxon>Microbotryomycetes</taxon>
        <taxon>Sporidiobolales</taxon>
        <taxon>Sporidiobolaceae</taxon>
        <taxon>Rhodotorula</taxon>
    </lineage>
</organism>
<comment type="caution">
    <text evidence="7">The sequence shown here is derived from an EMBL/GenBank/DDBJ whole genome shotgun (WGS) entry which is preliminary data.</text>
</comment>
<feature type="domain" description="C3H1-type" evidence="6">
    <location>
        <begin position="98"/>
        <end position="125"/>
    </location>
</feature>
<dbReference type="GO" id="GO:0000209">
    <property type="term" value="P:protein polyubiquitination"/>
    <property type="evidence" value="ECO:0007669"/>
    <property type="project" value="InterPro"/>
</dbReference>
<keyword evidence="2 4" id="KW-0863">Zinc-finger</keyword>
<evidence type="ECO:0000256" key="2">
    <source>
        <dbReference type="ARBA" id="ARBA00022771"/>
    </source>
</evidence>
<proteinExistence type="predicted"/>
<evidence type="ECO:0000313" key="8">
    <source>
        <dbReference type="Proteomes" id="UP000237144"/>
    </source>
</evidence>
<evidence type="ECO:0000256" key="1">
    <source>
        <dbReference type="ARBA" id="ARBA00022723"/>
    </source>
</evidence>
<dbReference type="Proteomes" id="UP000237144">
    <property type="component" value="Unassembled WGS sequence"/>
</dbReference>
<dbReference type="SMART" id="SM00356">
    <property type="entry name" value="ZnF_C3H1"/>
    <property type="match status" value="2"/>
</dbReference>
<keyword evidence="3 4" id="KW-0862">Zinc</keyword>
<gene>
    <name evidence="7" type="ORF">BMF94_2156</name>
</gene>
<dbReference type="GO" id="GO:0008270">
    <property type="term" value="F:zinc ion binding"/>
    <property type="evidence" value="ECO:0007669"/>
    <property type="project" value="UniProtKB-KW"/>
</dbReference>
<feature type="region of interest" description="Disordered" evidence="5">
    <location>
        <begin position="211"/>
        <end position="232"/>
    </location>
</feature>
<dbReference type="InterPro" id="IPR000571">
    <property type="entry name" value="Znf_CCCH"/>
</dbReference>
<dbReference type="GO" id="GO:0061630">
    <property type="term" value="F:ubiquitin protein ligase activity"/>
    <property type="evidence" value="ECO:0007669"/>
    <property type="project" value="InterPro"/>
</dbReference>
<dbReference type="PANTHER" id="PTHR11224">
    <property type="entry name" value="MAKORIN-RELATED"/>
    <property type="match status" value="1"/>
</dbReference>
<feature type="compositionally biased region" description="Low complexity" evidence="5">
    <location>
        <begin position="683"/>
        <end position="697"/>
    </location>
</feature>
<feature type="region of interest" description="Disordered" evidence="5">
    <location>
        <begin position="566"/>
        <end position="590"/>
    </location>
</feature>
<feature type="zinc finger region" description="C3H1-type" evidence="4">
    <location>
        <begin position="68"/>
        <end position="95"/>
    </location>
</feature>
<feature type="domain" description="C3H1-type" evidence="6">
    <location>
        <begin position="68"/>
        <end position="95"/>
    </location>
</feature>
<dbReference type="OrthoDB" id="2519781at2759"/>
<dbReference type="EMBL" id="PJQD01000021">
    <property type="protein sequence ID" value="POY74883.1"/>
    <property type="molecule type" value="Genomic_DNA"/>
</dbReference>
<feature type="compositionally biased region" description="Low complexity" evidence="5">
    <location>
        <begin position="459"/>
        <end position="474"/>
    </location>
</feature>
<feature type="compositionally biased region" description="Pro residues" evidence="5">
    <location>
        <begin position="19"/>
        <end position="28"/>
    </location>
</feature>
<dbReference type="STRING" id="741276.A0A2S5BDQ0"/>
<evidence type="ECO:0000313" key="7">
    <source>
        <dbReference type="EMBL" id="POY74883.1"/>
    </source>
</evidence>
<protein>
    <recommendedName>
        <fullName evidence="6">C3H1-type domain-containing protein</fullName>
    </recommendedName>
</protein>
<dbReference type="PROSITE" id="PS50103">
    <property type="entry name" value="ZF_C3H1"/>
    <property type="match status" value="2"/>
</dbReference>
<sequence>MPGHSIAQSPPHLARNLRPPAPPPPPPQRWGNTDLADDTAFPPLGSSPQSIAAAEQLALAKGQKSAKDLSHVPCKFFRANTCTAGKACPFSHDLPVPGTTKPICQWFAKGTCKFGHKCALAHVLPGQPMSFDRKNKRAAQQALRDAQASAHGHSMPPPGSSPQSLTAGSGLSQTLLHAENGHTSQADMTAYYLAQREHLIAQANARANGQPGDLDGVFGSPDSVGRGTPATSPHLQARGLPHDMAAGQPGLHFATIARGPTATFVAPAASGLSHHFGSPPTTGRSSVAAQAMLSEQARRLSSTSESLSPPRLQQLSRARAGFGAGNGNGTTGIEYGTSPPLAVPGMHIGGGNTQAVPSAGGIFGTSPFSSSRGLFMPSSYDSNEDGFPRSPPIQYAQAPGNIQRSASGASWRNAIAIEDAPAGEDDGEDFDEGFLPSSLNDLLTPEEMRRRTLRAQAAPGASHLGPSSLSSRSAFDPISNSVPADLLLATGKPTQSMTMPAPTLGERSMSAFSPPSWPSIGSSSPREAAMPIPGRTRESTLIAASPPVIGSGGRIISPTTASLLSSALSGARSPPSPGQQPFQPSNPHLAAPVPVSTANFAMYSASFSDASMYPMSGLQHSVSPTVTLRDSSAAPASSDRAAIAVPGSLPTGLAAGLSRLHLVSPAHTGETPPSQTGSYFGGPALSSSRASASPTAPFGLSSRHDGPPDSGVGLTSVGSPLRSELQDHYHRLDDGGGPGKLAAPEAVGQPHSLHHPGTVRRVSEDASANGKTEDDDDRHDEGDVEIQFDMEVA</sequence>
<evidence type="ECO:0000256" key="3">
    <source>
        <dbReference type="ARBA" id="ARBA00022833"/>
    </source>
</evidence>
<feature type="compositionally biased region" description="Low complexity" evidence="5">
    <location>
        <begin position="566"/>
        <end position="587"/>
    </location>
</feature>
<feature type="region of interest" description="Disordered" evidence="5">
    <location>
        <begin position="134"/>
        <end position="169"/>
    </location>
</feature>